<dbReference type="Proteomes" id="UP000032360">
    <property type="component" value="Unassembled WGS sequence"/>
</dbReference>
<protein>
    <submittedName>
        <fullName evidence="1">Uncharacterized protein</fullName>
    </submittedName>
</protein>
<accession>A0A0D8HHT4</accession>
<name>A0A0D8HHT4_9ACTN</name>
<sequence>MSIIYVALQCDRYQLVGDLQPLSFMTHAERWLAFALAFGEDPRVASFDMCNLGFRSFIGASK</sequence>
<reference evidence="1 2" key="1">
    <citation type="submission" date="2015-01" db="EMBL/GenBank/DDBJ databases">
        <title>Draft genome of the acidophilic iron oxidizer Acidithrix ferrooxidans strain Py-F3.</title>
        <authorList>
            <person name="Poehlein A."/>
            <person name="Eisen S."/>
            <person name="Schloemann M."/>
            <person name="Johnson B.D."/>
            <person name="Daniel R."/>
            <person name="Muehling M."/>
        </authorList>
    </citation>
    <scope>NUCLEOTIDE SEQUENCE [LARGE SCALE GENOMIC DNA]</scope>
    <source>
        <strain evidence="1 2">Py-F3</strain>
    </source>
</reference>
<dbReference type="EMBL" id="JXYS01000078">
    <property type="protein sequence ID" value="KJF16641.1"/>
    <property type="molecule type" value="Genomic_DNA"/>
</dbReference>
<evidence type="ECO:0000313" key="1">
    <source>
        <dbReference type="EMBL" id="KJF16641.1"/>
    </source>
</evidence>
<dbReference type="AlphaFoldDB" id="A0A0D8HHT4"/>
<dbReference type="STRING" id="1280514.AXFE_25040"/>
<organism evidence="1 2">
    <name type="scientific">Acidithrix ferrooxidans</name>
    <dbReference type="NCBI Taxonomy" id="1280514"/>
    <lineage>
        <taxon>Bacteria</taxon>
        <taxon>Bacillati</taxon>
        <taxon>Actinomycetota</taxon>
        <taxon>Acidimicrobiia</taxon>
        <taxon>Acidimicrobiales</taxon>
        <taxon>Acidimicrobiaceae</taxon>
        <taxon>Acidithrix</taxon>
    </lineage>
</organism>
<gene>
    <name evidence="1" type="ORF">AXFE_25040</name>
</gene>
<comment type="caution">
    <text evidence="1">The sequence shown here is derived from an EMBL/GenBank/DDBJ whole genome shotgun (WGS) entry which is preliminary data.</text>
</comment>
<proteinExistence type="predicted"/>
<keyword evidence="2" id="KW-1185">Reference proteome</keyword>
<dbReference type="RefSeq" id="WP_052606208.1">
    <property type="nucleotide sequence ID" value="NZ_JXYS01000078.1"/>
</dbReference>
<evidence type="ECO:0000313" key="2">
    <source>
        <dbReference type="Proteomes" id="UP000032360"/>
    </source>
</evidence>